<dbReference type="Proteomes" id="UP000297890">
    <property type="component" value="Unassembled WGS sequence"/>
</dbReference>
<evidence type="ECO:0000313" key="3">
    <source>
        <dbReference type="Proteomes" id="UP000297890"/>
    </source>
</evidence>
<dbReference type="Pfam" id="PF06293">
    <property type="entry name" value="Kdo"/>
    <property type="match status" value="1"/>
</dbReference>
<proteinExistence type="predicted"/>
<reference evidence="2 3" key="1">
    <citation type="journal article" date="2019" name="ISME J.">
        <title>Candidatus Macondimonas diazotrophica, a novel gammaproteobacterial genus dominating crude-oil-contaminated coastal sediments.</title>
        <authorList>
            <person name="Karthikeyan S."/>
            <person name="Konstantinidis K."/>
        </authorList>
    </citation>
    <scope>NUCLEOTIDE SEQUENCE [LARGE SCALE GENOMIC DNA]</scope>
    <source>
        <strain evidence="2 3">KTK01</strain>
    </source>
</reference>
<dbReference type="AlphaFoldDB" id="A0A4Z0FCM7"/>
<gene>
    <name evidence="2" type="ORF">E4680_03645</name>
</gene>
<dbReference type="InterPro" id="IPR011009">
    <property type="entry name" value="Kinase-like_dom_sf"/>
</dbReference>
<accession>A0A4Z0FCM7</accession>
<protein>
    <recommendedName>
        <fullName evidence="4">Lipopolysaccharide kinase</fullName>
    </recommendedName>
</protein>
<keyword evidence="3" id="KW-1185">Reference proteome</keyword>
<feature type="compositionally biased region" description="Basic and acidic residues" evidence="1">
    <location>
        <begin position="263"/>
        <end position="279"/>
    </location>
</feature>
<organism evidence="2 3">
    <name type="scientific">Candidatus Macondimonas diazotrophica</name>
    <dbReference type="NCBI Taxonomy" id="2305248"/>
    <lineage>
        <taxon>Bacteria</taxon>
        <taxon>Pseudomonadati</taxon>
        <taxon>Pseudomonadota</taxon>
        <taxon>Gammaproteobacteria</taxon>
        <taxon>Chromatiales</taxon>
        <taxon>Ectothiorhodospiraceae</taxon>
        <taxon>Candidatus Macondimonas</taxon>
    </lineage>
</organism>
<name>A0A4Z0FCM7_9GAMM</name>
<dbReference type="SUPFAM" id="SSF56112">
    <property type="entry name" value="Protein kinase-like (PK-like)"/>
    <property type="match status" value="1"/>
</dbReference>
<sequence>MIHDTHQPEAAGQDEPQAAEAQGRYLLAVHEALTRLLEDGDSPGWKRVRSSKSALVAQTTQAPFFYAKIFFPRRWYEGVKTLFRGDRAYRTDWRTHALRSAGFSAPAVVLRGRVANLPFVITEAAPGMSLAKYLDQRARVPRLAGQPLADWRAALRSLGREIGRLHQAGFFHTELRTSNIQIESRPQGAARFSFIDNEGTRRFRHIPRWRRVKNLAQLNMDHPHISRTDRMRVFRAYLDAMGQGHARNQLAWEIHQRTQRRLMENASRRAADGSQRSDRNAASIRP</sequence>
<evidence type="ECO:0008006" key="4">
    <source>
        <dbReference type="Google" id="ProtNLM"/>
    </source>
</evidence>
<evidence type="ECO:0000313" key="2">
    <source>
        <dbReference type="EMBL" id="TFZ83601.1"/>
    </source>
</evidence>
<comment type="caution">
    <text evidence="2">The sequence shown here is derived from an EMBL/GenBank/DDBJ whole genome shotgun (WGS) entry which is preliminary data.</text>
</comment>
<feature type="region of interest" description="Disordered" evidence="1">
    <location>
        <begin position="263"/>
        <end position="286"/>
    </location>
</feature>
<dbReference type="EMBL" id="SRIO01000003">
    <property type="protein sequence ID" value="TFZ83601.1"/>
    <property type="molecule type" value="Genomic_DNA"/>
</dbReference>
<evidence type="ECO:0000256" key="1">
    <source>
        <dbReference type="SAM" id="MobiDB-lite"/>
    </source>
</evidence>
<dbReference type="RefSeq" id="WP_135281018.1">
    <property type="nucleotide sequence ID" value="NZ_SRIO01000003.1"/>
</dbReference>
<dbReference type="OrthoDB" id="5727328at2"/>